<sequence>MAGKSSGTLRRAIGLAKSFLVEKLEDQKKDSKEDVTKFDEEELVEFLKQTHQDHEQIRIQVEKIQGYEDEWDQMILRDPREVEVKANYITKYGSYMAQVEAGHKQMQDMEAKYREAWDRLNAKDEKLPDITNSTSPAALQEFYINAQMIFNELMSLGCEMDNLSTADAIESKLPFRVVRKAYTQGCRDTPYKASELLEMVGKISRSESLLAAIKPTNEQRTTTMAVQNRHGQGKNSMNNRQKEKVKKPCKYCVEERMMHHPMDCRKYATNEERKVRAGQLQLCFKCLEAGHVARDCSWKCKECQGKHHFTMCHKREQQGQGRQQHPRNAGHSLSKMNFSINRFFELFSHSNKRANILLTFEKCKSFLQHPRKKRKKKKMDNEGIEPQTCDSYSSPHRSWARILAEVKNKY</sequence>
<dbReference type="Proteomes" id="UP000008549">
    <property type="component" value="Unassembled WGS sequence"/>
</dbReference>
<keyword evidence="5" id="KW-1185">Reference proteome</keyword>
<evidence type="ECO:0000259" key="3">
    <source>
        <dbReference type="PROSITE" id="PS50158"/>
    </source>
</evidence>
<proteinExistence type="predicted"/>
<dbReference type="HOGENOM" id="CLU_671283_0_0_1"/>
<dbReference type="InterPro" id="IPR001878">
    <property type="entry name" value="Znf_CCHC"/>
</dbReference>
<keyword evidence="1" id="KW-0863">Zinc-finger</keyword>
<organism evidence="4 5">
    <name type="scientific">Caenorhabditis briggsae</name>
    <dbReference type="NCBI Taxonomy" id="6238"/>
    <lineage>
        <taxon>Eukaryota</taxon>
        <taxon>Metazoa</taxon>
        <taxon>Ecdysozoa</taxon>
        <taxon>Nematoda</taxon>
        <taxon>Chromadorea</taxon>
        <taxon>Rhabditida</taxon>
        <taxon>Rhabditina</taxon>
        <taxon>Rhabditomorpha</taxon>
        <taxon>Rhabditoidea</taxon>
        <taxon>Rhabditidae</taxon>
        <taxon>Peloderinae</taxon>
        <taxon>Caenorhabditis</taxon>
    </lineage>
</organism>
<protein>
    <submittedName>
        <fullName evidence="4">Protein CBG03374</fullName>
    </submittedName>
</protein>
<accession>A8WUW4</accession>
<dbReference type="PANTHER" id="PTHR47331">
    <property type="entry name" value="PHD-TYPE DOMAIN-CONTAINING PROTEIN"/>
    <property type="match status" value="1"/>
</dbReference>
<keyword evidence="1" id="KW-0862">Zinc</keyword>
<dbReference type="GeneID" id="8575687"/>
<evidence type="ECO:0000313" key="6">
    <source>
        <dbReference type="WormBase" id="CBG03374"/>
    </source>
</evidence>
<keyword evidence="1" id="KW-0479">Metal-binding</keyword>
<evidence type="ECO:0000313" key="5">
    <source>
        <dbReference type="Proteomes" id="UP000008549"/>
    </source>
</evidence>
<feature type="compositionally biased region" description="Basic residues" evidence="2">
    <location>
        <begin position="369"/>
        <end position="378"/>
    </location>
</feature>
<dbReference type="InParanoid" id="A8WUW4"/>
<reference evidence="4 5" key="2">
    <citation type="journal article" date="2011" name="PLoS Genet.">
        <title>Caenorhabditis briggsae recombinant inbred line genotypes reveal inter-strain incompatibility and the evolution of recombination.</title>
        <authorList>
            <person name="Ross J.A."/>
            <person name="Koboldt D.C."/>
            <person name="Staisch J.E."/>
            <person name="Chamberlin H.M."/>
            <person name="Gupta B.P."/>
            <person name="Miller R.D."/>
            <person name="Baird S.E."/>
            <person name="Haag E.S."/>
        </authorList>
    </citation>
    <scope>NUCLEOTIDE SEQUENCE [LARGE SCALE GENOMIC DNA]</scope>
    <source>
        <strain evidence="4 5">AF16</strain>
    </source>
</reference>
<dbReference type="EMBL" id="HE601244">
    <property type="protein sequence ID" value="CAP24275.2"/>
    <property type="molecule type" value="Genomic_DNA"/>
</dbReference>
<evidence type="ECO:0000256" key="1">
    <source>
        <dbReference type="PROSITE-ProRule" id="PRU00047"/>
    </source>
</evidence>
<dbReference type="RefSeq" id="XP_045092372.1">
    <property type="nucleotide sequence ID" value="XM_045235721.1"/>
</dbReference>
<dbReference type="PROSITE" id="PS50158">
    <property type="entry name" value="ZF_CCHC"/>
    <property type="match status" value="1"/>
</dbReference>
<dbReference type="GO" id="GO:0008270">
    <property type="term" value="F:zinc ion binding"/>
    <property type="evidence" value="ECO:0007669"/>
    <property type="project" value="UniProtKB-KW"/>
</dbReference>
<feature type="region of interest" description="Disordered" evidence="2">
    <location>
        <begin position="369"/>
        <end position="394"/>
    </location>
</feature>
<name>A8WUW4_CAEBR</name>
<evidence type="ECO:0000313" key="4">
    <source>
        <dbReference type="EMBL" id="CAP24275.2"/>
    </source>
</evidence>
<dbReference type="GO" id="GO:0003676">
    <property type="term" value="F:nucleic acid binding"/>
    <property type="evidence" value="ECO:0007669"/>
    <property type="project" value="InterPro"/>
</dbReference>
<dbReference type="KEGG" id="cbr:CBG_03374"/>
<gene>
    <name evidence="4 6" type="ORF">CBG03374</name>
    <name evidence="4" type="ORF">CBG_03374</name>
</gene>
<reference evidence="4 5" key="1">
    <citation type="journal article" date="2003" name="PLoS Biol.">
        <title>The genome sequence of Caenorhabditis briggsae: a platform for comparative genomics.</title>
        <authorList>
            <person name="Stein L.D."/>
            <person name="Bao Z."/>
            <person name="Blasiar D."/>
            <person name="Blumenthal T."/>
            <person name="Brent M.R."/>
            <person name="Chen N."/>
            <person name="Chinwalla A."/>
            <person name="Clarke L."/>
            <person name="Clee C."/>
            <person name="Coghlan A."/>
            <person name="Coulson A."/>
            <person name="D'Eustachio P."/>
            <person name="Fitch D.H."/>
            <person name="Fulton L.A."/>
            <person name="Fulton R.E."/>
            <person name="Griffiths-Jones S."/>
            <person name="Harris T.W."/>
            <person name="Hillier L.W."/>
            <person name="Kamath R."/>
            <person name="Kuwabara P.E."/>
            <person name="Mardis E.R."/>
            <person name="Marra M.A."/>
            <person name="Miner T.L."/>
            <person name="Minx P."/>
            <person name="Mullikin J.C."/>
            <person name="Plumb R.W."/>
            <person name="Rogers J."/>
            <person name="Schein J.E."/>
            <person name="Sohrmann M."/>
            <person name="Spieth J."/>
            <person name="Stajich J.E."/>
            <person name="Wei C."/>
            <person name="Willey D."/>
            <person name="Wilson R.K."/>
            <person name="Durbin R."/>
            <person name="Waterston R.H."/>
        </authorList>
    </citation>
    <scope>NUCLEOTIDE SEQUENCE [LARGE SCALE GENOMIC DNA]</scope>
    <source>
        <strain evidence="4 5">AF16</strain>
    </source>
</reference>
<dbReference type="CTD" id="8575687"/>
<dbReference type="WormBase" id="CBG03374">
    <property type="protein sequence ID" value="CBP49307"/>
    <property type="gene ID" value="WBGene00026244"/>
</dbReference>
<dbReference type="AlphaFoldDB" id="A8WUW4"/>
<feature type="domain" description="CCHC-type" evidence="3">
    <location>
        <begin position="283"/>
        <end position="296"/>
    </location>
</feature>
<evidence type="ECO:0000256" key="2">
    <source>
        <dbReference type="SAM" id="MobiDB-lite"/>
    </source>
</evidence>